<keyword evidence="2 7" id="KW-0349">Heme</keyword>
<dbReference type="EMBL" id="AYXG01000032">
    <property type="protein sequence ID" value="EWC63816.1"/>
    <property type="molecule type" value="Genomic_DNA"/>
</dbReference>
<name>W7J497_9PSEU</name>
<evidence type="ECO:0000256" key="6">
    <source>
        <dbReference type="ARBA" id="ARBA00023033"/>
    </source>
</evidence>
<dbReference type="PANTHER" id="PTHR46696">
    <property type="entry name" value="P450, PUTATIVE (EUROFUNG)-RELATED"/>
    <property type="match status" value="1"/>
</dbReference>
<dbReference type="OrthoDB" id="4133219at2"/>
<dbReference type="GO" id="GO:0020037">
    <property type="term" value="F:heme binding"/>
    <property type="evidence" value="ECO:0007669"/>
    <property type="project" value="InterPro"/>
</dbReference>
<dbReference type="PROSITE" id="PS00086">
    <property type="entry name" value="CYTOCHROME_P450"/>
    <property type="match status" value="1"/>
</dbReference>
<dbReference type="GO" id="GO:0005506">
    <property type="term" value="F:iron ion binding"/>
    <property type="evidence" value="ECO:0007669"/>
    <property type="project" value="InterPro"/>
</dbReference>
<dbReference type="GO" id="GO:0016705">
    <property type="term" value="F:oxidoreductase activity, acting on paired donors, with incorporation or reduction of molecular oxygen"/>
    <property type="evidence" value="ECO:0007669"/>
    <property type="project" value="InterPro"/>
</dbReference>
<keyword evidence="9" id="KW-1185">Reference proteome</keyword>
<keyword evidence="3 7" id="KW-0479">Metal-binding</keyword>
<dbReference type="STRING" id="909613.UO65_0840"/>
<proteinExistence type="inferred from homology"/>
<reference evidence="8 9" key="1">
    <citation type="journal article" date="2014" name="Genome Announc.">
        <title>Draft Genome Sequence of the Antitrypanosomally Active Sponge-Associated Bacterium Actinokineospora sp. Strain EG49.</title>
        <authorList>
            <person name="Harjes J."/>
            <person name="Ryu T."/>
            <person name="Abdelmohsen U.R."/>
            <person name="Moitinho-Silva L."/>
            <person name="Horn H."/>
            <person name="Ravasi T."/>
            <person name="Hentschel U."/>
        </authorList>
    </citation>
    <scope>NUCLEOTIDE SEQUENCE [LARGE SCALE GENOMIC DNA]</scope>
    <source>
        <strain evidence="8 9">EG49</strain>
    </source>
</reference>
<keyword evidence="5 7" id="KW-0408">Iron</keyword>
<dbReference type="InterPro" id="IPR002397">
    <property type="entry name" value="Cyt_P450_B"/>
</dbReference>
<evidence type="ECO:0000256" key="4">
    <source>
        <dbReference type="ARBA" id="ARBA00023002"/>
    </source>
</evidence>
<sequence length="405" mass="44715">MTSLSNGPRPTEPADLVDLFTRLAHHRAHEPVVFNESIQAWEAFSHQDVTRILSDPATFSSDMSALVPSDPDIDKIAKGNLISIDPPLHRQMRGLVSKAFTPKFVAELAPRITEVTAELLDGLAGRERFDLVHELSYPLPVIVISEMIGIPSSDRETFQRWADVLLNNEPPADEPLLDALGDQVAAIAPTVREMGAYMLEHVRRRRVKPTDDLVTALVDTQVDGRSLDDDEIVWFTALLLLAGHITTTALLGNTLLCLDSAPEVVEDLRADRDLVPGMLEEVLRMRPPFTKLARLTTADVELSGTTIPAGQIVFAWLASANRDESVFTDPEVFDPRRESAKQAGFGHGIHFCLGAPLARLEAKIAVNMLLDRYRDIRVDPQGEIDFFDVHALLGAKSVPVLVQPR</sequence>
<comment type="caution">
    <text evidence="8">The sequence shown here is derived from an EMBL/GenBank/DDBJ whole genome shotgun (WGS) entry which is preliminary data.</text>
</comment>
<dbReference type="InterPro" id="IPR036396">
    <property type="entry name" value="Cyt_P450_sf"/>
</dbReference>
<dbReference type="eggNOG" id="COG2124">
    <property type="taxonomic scope" value="Bacteria"/>
</dbReference>
<accession>W7J497</accession>
<evidence type="ECO:0000313" key="9">
    <source>
        <dbReference type="Proteomes" id="UP000019277"/>
    </source>
</evidence>
<dbReference type="RefSeq" id="WP_035278875.1">
    <property type="nucleotide sequence ID" value="NZ_AYXG01000032.1"/>
</dbReference>
<dbReference type="SUPFAM" id="SSF48264">
    <property type="entry name" value="Cytochrome P450"/>
    <property type="match status" value="1"/>
</dbReference>
<keyword evidence="4 7" id="KW-0560">Oxidoreductase</keyword>
<dbReference type="InterPro" id="IPR001128">
    <property type="entry name" value="Cyt_P450"/>
</dbReference>
<gene>
    <name evidence="8" type="ORF">UO65_0840</name>
</gene>
<evidence type="ECO:0000256" key="5">
    <source>
        <dbReference type="ARBA" id="ARBA00023004"/>
    </source>
</evidence>
<dbReference type="PRINTS" id="PR00359">
    <property type="entry name" value="BP450"/>
</dbReference>
<comment type="similarity">
    <text evidence="1 7">Belongs to the cytochrome P450 family.</text>
</comment>
<evidence type="ECO:0000256" key="3">
    <source>
        <dbReference type="ARBA" id="ARBA00022723"/>
    </source>
</evidence>
<evidence type="ECO:0000256" key="2">
    <source>
        <dbReference type="ARBA" id="ARBA00022617"/>
    </source>
</evidence>
<dbReference type="CDD" id="cd11032">
    <property type="entry name" value="P450_EryK-like"/>
    <property type="match status" value="1"/>
</dbReference>
<protein>
    <submittedName>
        <fullName evidence="8">Putative cytochrome P450 hydroxylase</fullName>
    </submittedName>
</protein>
<dbReference type="Pfam" id="PF00067">
    <property type="entry name" value="p450"/>
    <property type="match status" value="1"/>
</dbReference>
<dbReference type="Proteomes" id="UP000019277">
    <property type="component" value="Unassembled WGS sequence"/>
</dbReference>
<keyword evidence="6 7" id="KW-0503">Monooxygenase</keyword>
<dbReference type="FunFam" id="1.10.630.10:FF:000018">
    <property type="entry name" value="Cytochrome P450 monooxygenase"/>
    <property type="match status" value="1"/>
</dbReference>
<dbReference type="PANTHER" id="PTHR46696:SF1">
    <property type="entry name" value="CYTOCHROME P450 YJIB-RELATED"/>
    <property type="match status" value="1"/>
</dbReference>
<dbReference type="GO" id="GO:0004497">
    <property type="term" value="F:monooxygenase activity"/>
    <property type="evidence" value="ECO:0007669"/>
    <property type="project" value="UniProtKB-KW"/>
</dbReference>
<organism evidence="8 9">
    <name type="scientific">Actinokineospora spheciospongiae</name>
    <dbReference type="NCBI Taxonomy" id="909613"/>
    <lineage>
        <taxon>Bacteria</taxon>
        <taxon>Bacillati</taxon>
        <taxon>Actinomycetota</taxon>
        <taxon>Actinomycetes</taxon>
        <taxon>Pseudonocardiales</taxon>
        <taxon>Pseudonocardiaceae</taxon>
        <taxon>Actinokineospora</taxon>
    </lineage>
</organism>
<evidence type="ECO:0000256" key="1">
    <source>
        <dbReference type="ARBA" id="ARBA00010617"/>
    </source>
</evidence>
<dbReference type="AlphaFoldDB" id="W7J497"/>
<evidence type="ECO:0000313" key="8">
    <source>
        <dbReference type="EMBL" id="EWC63816.1"/>
    </source>
</evidence>
<evidence type="ECO:0000256" key="7">
    <source>
        <dbReference type="RuleBase" id="RU000461"/>
    </source>
</evidence>
<dbReference type="PATRIC" id="fig|909613.9.peg.856"/>
<dbReference type="InterPro" id="IPR017972">
    <property type="entry name" value="Cyt_P450_CS"/>
</dbReference>
<dbReference type="Gene3D" id="1.10.630.10">
    <property type="entry name" value="Cytochrome P450"/>
    <property type="match status" value="1"/>
</dbReference>